<name>A0A5K3F1S5_MESCO</name>
<sequence>MSAFLYVTTAEYPSPKRKKNWYNRTGCIDQSEARATRLAPSIRVRHAGHAAHSILLLSRVLLWLAASLPRKPLERRGTQDWLRPGGPTCLLPDTSPHHIKLHYISSVQRAELIIILIKTKIKLVITICNGSSMSDA</sequence>
<dbReference type="AlphaFoldDB" id="A0A5K3F1S5"/>
<protein>
    <submittedName>
        <fullName evidence="1">Uncharacterized protein</fullName>
    </submittedName>
</protein>
<organism evidence="1">
    <name type="scientific">Mesocestoides corti</name>
    <name type="common">Flatworm</name>
    <dbReference type="NCBI Taxonomy" id="53468"/>
    <lineage>
        <taxon>Eukaryota</taxon>
        <taxon>Metazoa</taxon>
        <taxon>Spiralia</taxon>
        <taxon>Lophotrochozoa</taxon>
        <taxon>Platyhelminthes</taxon>
        <taxon>Cestoda</taxon>
        <taxon>Eucestoda</taxon>
        <taxon>Cyclophyllidea</taxon>
        <taxon>Mesocestoididae</taxon>
        <taxon>Mesocestoides</taxon>
    </lineage>
</organism>
<proteinExistence type="predicted"/>
<reference evidence="1" key="1">
    <citation type="submission" date="2019-11" db="UniProtKB">
        <authorList>
            <consortium name="WormBaseParasite"/>
        </authorList>
    </citation>
    <scope>IDENTIFICATION</scope>
</reference>
<dbReference type="WBParaSite" id="MCU_004270-RA">
    <property type="protein sequence ID" value="MCU_004270-RA"/>
    <property type="gene ID" value="MCU_004270"/>
</dbReference>
<accession>A0A5K3F1S5</accession>
<evidence type="ECO:0000313" key="1">
    <source>
        <dbReference type="WBParaSite" id="MCU_004270-RA"/>
    </source>
</evidence>